<evidence type="ECO:0000256" key="7">
    <source>
        <dbReference type="ARBA" id="ARBA00022989"/>
    </source>
</evidence>
<dbReference type="GO" id="GO:0065002">
    <property type="term" value="P:intracellular protein transmembrane transport"/>
    <property type="evidence" value="ECO:0007669"/>
    <property type="project" value="TreeGrafter"/>
</dbReference>
<dbReference type="NCBIfam" id="TIGR00810">
    <property type="entry name" value="secG"/>
    <property type="match status" value="1"/>
</dbReference>
<name>A0A0U5JBT2_9BACT</name>
<evidence type="ECO:0000256" key="10">
    <source>
        <dbReference type="RuleBase" id="RU365087"/>
    </source>
</evidence>
<dbReference type="KEGG" id="pnl:PNK_0958"/>
<reference evidence="12" key="1">
    <citation type="submission" date="2015-09" db="EMBL/GenBank/DDBJ databases">
        <authorList>
            <person name="Bertelli C."/>
        </authorList>
    </citation>
    <scope>NUCLEOTIDE SEQUENCE [LARGE SCALE GENOMIC DNA]</scope>
    <source>
        <strain evidence="12">KNic</strain>
    </source>
</reference>
<dbReference type="GO" id="GO:0005886">
    <property type="term" value="C:plasma membrane"/>
    <property type="evidence" value="ECO:0007669"/>
    <property type="project" value="UniProtKB-SubCell"/>
</dbReference>
<dbReference type="GO" id="GO:0043952">
    <property type="term" value="P:protein transport by the Sec complex"/>
    <property type="evidence" value="ECO:0007669"/>
    <property type="project" value="TreeGrafter"/>
</dbReference>
<keyword evidence="12" id="KW-1185">Reference proteome</keyword>
<dbReference type="RefSeq" id="WP_032125434.1">
    <property type="nucleotide sequence ID" value="NZ_LN879502.1"/>
</dbReference>
<dbReference type="GO" id="GO:0015450">
    <property type="term" value="F:protein-transporting ATPase activity"/>
    <property type="evidence" value="ECO:0007669"/>
    <property type="project" value="UniProtKB-UniRule"/>
</dbReference>
<accession>A0A0U5JBT2</accession>
<keyword evidence="3 10" id="KW-0813">Transport</keyword>
<dbReference type="EMBL" id="LN879502">
    <property type="protein sequence ID" value="CUI16583.1"/>
    <property type="molecule type" value="Genomic_DNA"/>
</dbReference>
<dbReference type="PATRIC" id="fig|389348.3.peg.1055"/>
<comment type="caution">
    <text evidence="10">Lacks conserved residue(s) required for the propagation of feature annotation.</text>
</comment>
<comment type="similarity">
    <text evidence="2 10">Belongs to the SecG family.</text>
</comment>
<sequence length="97" mass="10464">MTFLYFFTIALFLLVCVFLCTVILMQESKSAGLGASFGGDSSESLFGTSTADVLKKFTAWLALVFLVACILLSLWTTALGHSKANAPAFTMDHIESN</sequence>
<dbReference type="PANTHER" id="PTHR34182">
    <property type="entry name" value="PROTEIN-EXPORT MEMBRANE PROTEIN SECG"/>
    <property type="match status" value="1"/>
</dbReference>
<evidence type="ECO:0000256" key="4">
    <source>
        <dbReference type="ARBA" id="ARBA00022475"/>
    </source>
</evidence>
<dbReference type="InParanoid" id="A0A0U5JBT2"/>
<dbReference type="Proteomes" id="UP000069902">
    <property type="component" value="Chromosome cPNK"/>
</dbReference>
<evidence type="ECO:0000256" key="2">
    <source>
        <dbReference type="ARBA" id="ARBA00008445"/>
    </source>
</evidence>
<evidence type="ECO:0000256" key="3">
    <source>
        <dbReference type="ARBA" id="ARBA00022448"/>
    </source>
</evidence>
<dbReference type="AlphaFoldDB" id="A0A0U5JBT2"/>
<gene>
    <name evidence="11" type="primary">secG</name>
    <name evidence="11" type="ORF">PNK_0958</name>
</gene>
<keyword evidence="6 10" id="KW-0653">Protein transport</keyword>
<dbReference type="STRING" id="389348.PNK_0958"/>
<dbReference type="PANTHER" id="PTHR34182:SF1">
    <property type="entry name" value="PROTEIN-EXPORT MEMBRANE PROTEIN SECG"/>
    <property type="match status" value="1"/>
</dbReference>
<evidence type="ECO:0000313" key="12">
    <source>
        <dbReference type="Proteomes" id="UP000069902"/>
    </source>
</evidence>
<keyword evidence="8 10" id="KW-0811">Translocation</keyword>
<feature type="transmembrane region" description="Helical" evidence="10">
    <location>
        <begin position="58"/>
        <end position="79"/>
    </location>
</feature>
<evidence type="ECO:0000256" key="6">
    <source>
        <dbReference type="ARBA" id="ARBA00022927"/>
    </source>
</evidence>
<evidence type="ECO:0000313" key="11">
    <source>
        <dbReference type="EMBL" id="CUI16583.1"/>
    </source>
</evidence>
<dbReference type="Pfam" id="PF03840">
    <property type="entry name" value="SecG"/>
    <property type="match status" value="1"/>
</dbReference>
<evidence type="ECO:0000256" key="1">
    <source>
        <dbReference type="ARBA" id="ARBA00004651"/>
    </source>
</evidence>
<dbReference type="FunCoup" id="A0A0U5JBT2">
    <property type="interactions" value="143"/>
</dbReference>
<keyword evidence="9 10" id="KW-0472">Membrane</keyword>
<organism evidence="11 12">
    <name type="scientific">Candidatus Protochlamydia naegleriophila</name>
    <dbReference type="NCBI Taxonomy" id="389348"/>
    <lineage>
        <taxon>Bacteria</taxon>
        <taxon>Pseudomonadati</taxon>
        <taxon>Chlamydiota</taxon>
        <taxon>Chlamydiia</taxon>
        <taxon>Parachlamydiales</taxon>
        <taxon>Parachlamydiaceae</taxon>
        <taxon>Candidatus Protochlamydia</taxon>
    </lineage>
</organism>
<dbReference type="PRINTS" id="PR01651">
    <property type="entry name" value="SECGEXPORT"/>
</dbReference>
<evidence type="ECO:0000256" key="5">
    <source>
        <dbReference type="ARBA" id="ARBA00022692"/>
    </source>
</evidence>
<keyword evidence="5 10" id="KW-0812">Transmembrane</keyword>
<evidence type="ECO:0000256" key="9">
    <source>
        <dbReference type="ARBA" id="ARBA00023136"/>
    </source>
</evidence>
<dbReference type="GO" id="GO:0009306">
    <property type="term" value="P:protein secretion"/>
    <property type="evidence" value="ECO:0007669"/>
    <property type="project" value="UniProtKB-UniRule"/>
</dbReference>
<comment type="function">
    <text evidence="10">Involved in protein export. Participates in an early event of protein translocation.</text>
</comment>
<protein>
    <recommendedName>
        <fullName evidence="10">Protein-export membrane protein SecG</fullName>
    </recommendedName>
</protein>
<dbReference type="InterPro" id="IPR004692">
    <property type="entry name" value="SecG"/>
</dbReference>
<proteinExistence type="inferred from homology"/>
<keyword evidence="7 10" id="KW-1133">Transmembrane helix</keyword>
<comment type="subcellular location">
    <subcellularLocation>
        <location evidence="1 10">Cell membrane</location>
        <topology evidence="1 10">Multi-pass membrane protein</topology>
    </subcellularLocation>
</comment>
<evidence type="ECO:0000256" key="8">
    <source>
        <dbReference type="ARBA" id="ARBA00023010"/>
    </source>
</evidence>
<keyword evidence="4 10" id="KW-1003">Cell membrane</keyword>